<protein>
    <recommendedName>
        <fullName evidence="3">Chloride channel CLIC-like protein 1</fullName>
    </recommendedName>
</protein>
<dbReference type="OrthoDB" id="10037397at2759"/>
<evidence type="ECO:0000256" key="3">
    <source>
        <dbReference type="ARBA" id="ARBA00015571"/>
    </source>
</evidence>
<evidence type="ECO:0000256" key="6">
    <source>
        <dbReference type="ARBA" id="ARBA00023136"/>
    </source>
</evidence>
<evidence type="ECO:0000313" key="9">
    <source>
        <dbReference type="EMBL" id="CAF0780277.1"/>
    </source>
</evidence>
<keyword evidence="8" id="KW-0732">Signal</keyword>
<dbReference type="PANTHER" id="PTHR34093">
    <property type="entry name" value="CHLORIDE CHANNEL CLIC-LIKE PROTEIN 1"/>
    <property type="match status" value="1"/>
</dbReference>
<evidence type="ECO:0000256" key="1">
    <source>
        <dbReference type="ARBA" id="ARBA00004141"/>
    </source>
</evidence>
<feature type="transmembrane region" description="Helical" evidence="7">
    <location>
        <begin position="160"/>
        <end position="178"/>
    </location>
</feature>
<dbReference type="Pfam" id="PF05934">
    <property type="entry name" value="MCLC"/>
    <property type="match status" value="1"/>
</dbReference>
<dbReference type="EMBL" id="CAJOBC010000269">
    <property type="protein sequence ID" value="CAF3563373.1"/>
    <property type="molecule type" value="Genomic_DNA"/>
</dbReference>
<comment type="similarity">
    <text evidence="2">Belongs to the chloride channel MCLC family.</text>
</comment>
<sequence length="366" mass="41970">MFLVFKRHSLTFVFCLILVGNAYAWHDIYDIFKDAKDQVKESVGDAVDFASKKKGDQECPQTFKTEYRTLLAAYRQFIGDFIGKFPSYESARYRLLTEITRGEFERLKRFSSSSAYDSKILNDAHVVTDILKKIFIAIEEDKAKESKWTNWLRAFDVNSALKGVFLLLAILSISFLSIHTHVRRGRWLTSFFIIAFVISVAQNWYTLYLEAQAKVDGVLMKKMPKHCQGHSMGLFDIIKYKFGGLLSIPKDECLEFHKAMRATPHSQVTPFQALSVTFAQLFFTPLGIIGESLSQFFAGTMLHVPFYMWPIIIVLILVIFIMLMLIYSRYELHLPFMLGSIRPSAAIQHVGLPQQLAEPQAQDAIE</sequence>
<proteinExistence type="inferred from homology"/>
<dbReference type="Proteomes" id="UP000681722">
    <property type="component" value="Unassembled WGS sequence"/>
</dbReference>
<gene>
    <name evidence="9" type="ORF">GPM918_LOCUS2424</name>
    <name evidence="10" type="ORF">SRO942_LOCUS2424</name>
</gene>
<dbReference type="AlphaFoldDB" id="A0A813RED0"/>
<feature type="transmembrane region" description="Helical" evidence="7">
    <location>
        <begin position="187"/>
        <end position="205"/>
    </location>
</feature>
<evidence type="ECO:0000313" key="10">
    <source>
        <dbReference type="EMBL" id="CAF3563373.1"/>
    </source>
</evidence>
<reference evidence="9" key="1">
    <citation type="submission" date="2021-02" db="EMBL/GenBank/DDBJ databases">
        <authorList>
            <person name="Nowell W R."/>
        </authorList>
    </citation>
    <scope>NUCLEOTIDE SEQUENCE</scope>
</reference>
<dbReference type="EMBL" id="CAJNOQ010000269">
    <property type="protein sequence ID" value="CAF0780277.1"/>
    <property type="molecule type" value="Genomic_DNA"/>
</dbReference>
<organism evidence="9 11">
    <name type="scientific">Didymodactylos carnosus</name>
    <dbReference type="NCBI Taxonomy" id="1234261"/>
    <lineage>
        <taxon>Eukaryota</taxon>
        <taxon>Metazoa</taxon>
        <taxon>Spiralia</taxon>
        <taxon>Gnathifera</taxon>
        <taxon>Rotifera</taxon>
        <taxon>Eurotatoria</taxon>
        <taxon>Bdelloidea</taxon>
        <taxon>Philodinida</taxon>
        <taxon>Philodinidae</taxon>
        <taxon>Didymodactylos</taxon>
    </lineage>
</organism>
<evidence type="ECO:0000313" key="11">
    <source>
        <dbReference type="Proteomes" id="UP000663829"/>
    </source>
</evidence>
<keyword evidence="4 7" id="KW-0812">Transmembrane</keyword>
<feature type="chain" id="PRO_5035597678" description="Chloride channel CLIC-like protein 1" evidence="8">
    <location>
        <begin position="25"/>
        <end position="366"/>
    </location>
</feature>
<keyword evidence="6 7" id="KW-0472">Membrane</keyword>
<keyword evidence="11" id="KW-1185">Reference proteome</keyword>
<keyword evidence="5 7" id="KW-1133">Transmembrane helix</keyword>
<evidence type="ECO:0000256" key="5">
    <source>
        <dbReference type="ARBA" id="ARBA00022989"/>
    </source>
</evidence>
<dbReference type="GO" id="GO:0005783">
    <property type="term" value="C:endoplasmic reticulum"/>
    <property type="evidence" value="ECO:0007669"/>
    <property type="project" value="TreeGrafter"/>
</dbReference>
<dbReference type="Proteomes" id="UP000663829">
    <property type="component" value="Unassembled WGS sequence"/>
</dbReference>
<comment type="subcellular location">
    <subcellularLocation>
        <location evidence="1">Membrane</location>
        <topology evidence="1">Multi-pass membrane protein</topology>
    </subcellularLocation>
</comment>
<dbReference type="PANTHER" id="PTHR34093:SF1">
    <property type="entry name" value="CHLORIDE CHANNEL CLIC-LIKE PROTEIN 1"/>
    <property type="match status" value="1"/>
</dbReference>
<feature type="signal peptide" evidence="8">
    <location>
        <begin position="1"/>
        <end position="24"/>
    </location>
</feature>
<accession>A0A813RED0</accession>
<dbReference type="InterPro" id="IPR009231">
    <property type="entry name" value="Chloride_chnl_CLIC-like"/>
</dbReference>
<feature type="transmembrane region" description="Helical" evidence="7">
    <location>
        <begin position="306"/>
        <end position="327"/>
    </location>
</feature>
<dbReference type="GO" id="GO:0005254">
    <property type="term" value="F:chloride channel activity"/>
    <property type="evidence" value="ECO:0007669"/>
    <property type="project" value="TreeGrafter"/>
</dbReference>
<evidence type="ECO:0000256" key="4">
    <source>
        <dbReference type="ARBA" id="ARBA00022692"/>
    </source>
</evidence>
<comment type="caution">
    <text evidence="9">The sequence shown here is derived from an EMBL/GenBank/DDBJ whole genome shotgun (WGS) entry which is preliminary data.</text>
</comment>
<evidence type="ECO:0000256" key="2">
    <source>
        <dbReference type="ARBA" id="ARBA00005944"/>
    </source>
</evidence>
<evidence type="ECO:0000256" key="8">
    <source>
        <dbReference type="SAM" id="SignalP"/>
    </source>
</evidence>
<evidence type="ECO:0000256" key="7">
    <source>
        <dbReference type="SAM" id="Phobius"/>
    </source>
</evidence>
<dbReference type="GO" id="GO:0016020">
    <property type="term" value="C:membrane"/>
    <property type="evidence" value="ECO:0007669"/>
    <property type="project" value="UniProtKB-SubCell"/>
</dbReference>
<name>A0A813RED0_9BILA</name>